<dbReference type="ESTHER" id="9homo-a0a0d0e819">
    <property type="family name" value="Fungal_carboxylesterase_lipase"/>
</dbReference>
<reference evidence="4 5" key="1">
    <citation type="submission" date="2014-04" db="EMBL/GenBank/DDBJ databases">
        <authorList>
            <consortium name="DOE Joint Genome Institute"/>
            <person name="Kuo A."/>
            <person name="Kohler A."/>
            <person name="Jargeat P."/>
            <person name="Nagy L.G."/>
            <person name="Floudas D."/>
            <person name="Copeland A."/>
            <person name="Barry K.W."/>
            <person name="Cichocki N."/>
            <person name="Veneault-Fourrey C."/>
            <person name="LaButti K."/>
            <person name="Lindquist E.A."/>
            <person name="Lipzen A."/>
            <person name="Lundell T."/>
            <person name="Morin E."/>
            <person name="Murat C."/>
            <person name="Sun H."/>
            <person name="Tunlid A."/>
            <person name="Henrissat B."/>
            <person name="Grigoriev I.V."/>
            <person name="Hibbett D.S."/>
            <person name="Martin F."/>
            <person name="Nordberg H.P."/>
            <person name="Cantor M.N."/>
            <person name="Hua S.X."/>
        </authorList>
    </citation>
    <scope>NUCLEOTIDE SEQUENCE [LARGE SCALE GENOMIC DNA]</scope>
    <source>
        <strain evidence="4 5">Ve08.2h10</strain>
    </source>
</reference>
<organism evidence="4 5">
    <name type="scientific">Paxillus rubicundulus Ve08.2h10</name>
    <dbReference type="NCBI Taxonomy" id="930991"/>
    <lineage>
        <taxon>Eukaryota</taxon>
        <taxon>Fungi</taxon>
        <taxon>Dikarya</taxon>
        <taxon>Basidiomycota</taxon>
        <taxon>Agaricomycotina</taxon>
        <taxon>Agaricomycetes</taxon>
        <taxon>Agaricomycetidae</taxon>
        <taxon>Boletales</taxon>
        <taxon>Paxilineae</taxon>
        <taxon>Paxillaceae</taxon>
        <taxon>Paxillus</taxon>
    </lineage>
</organism>
<dbReference type="InterPro" id="IPR050309">
    <property type="entry name" value="Type-B_Carboxylest/Lipase"/>
</dbReference>
<dbReference type="EMBL" id="KN825100">
    <property type="protein sequence ID" value="KIK94525.1"/>
    <property type="molecule type" value="Genomic_DNA"/>
</dbReference>
<gene>
    <name evidence="4" type="ORF">PAXRUDRAFT_827910</name>
</gene>
<evidence type="ECO:0000256" key="1">
    <source>
        <dbReference type="ARBA" id="ARBA00010515"/>
    </source>
</evidence>
<feature type="domain" description="Carboxylesterase type B" evidence="3">
    <location>
        <begin position="46"/>
        <end position="512"/>
    </location>
</feature>
<evidence type="ECO:0000313" key="4">
    <source>
        <dbReference type="EMBL" id="KIK94525.1"/>
    </source>
</evidence>
<dbReference type="STRING" id="930991.A0A0D0E819"/>
<reference evidence="5" key="2">
    <citation type="submission" date="2015-01" db="EMBL/GenBank/DDBJ databases">
        <title>Evolutionary Origins and Diversification of the Mycorrhizal Mutualists.</title>
        <authorList>
            <consortium name="DOE Joint Genome Institute"/>
            <consortium name="Mycorrhizal Genomics Consortium"/>
            <person name="Kohler A."/>
            <person name="Kuo A."/>
            <person name="Nagy L.G."/>
            <person name="Floudas D."/>
            <person name="Copeland A."/>
            <person name="Barry K.W."/>
            <person name="Cichocki N."/>
            <person name="Veneault-Fourrey C."/>
            <person name="LaButti K."/>
            <person name="Lindquist E.A."/>
            <person name="Lipzen A."/>
            <person name="Lundell T."/>
            <person name="Morin E."/>
            <person name="Murat C."/>
            <person name="Riley R."/>
            <person name="Ohm R."/>
            <person name="Sun H."/>
            <person name="Tunlid A."/>
            <person name="Henrissat B."/>
            <person name="Grigoriev I.V."/>
            <person name="Hibbett D.S."/>
            <person name="Martin F."/>
        </authorList>
    </citation>
    <scope>NUCLEOTIDE SEQUENCE [LARGE SCALE GENOMIC DNA]</scope>
    <source>
        <strain evidence="5">Ve08.2h10</strain>
    </source>
</reference>
<dbReference type="AlphaFoldDB" id="A0A0D0E819"/>
<dbReference type="InterPro" id="IPR002168">
    <property type="entry name" value="Lipase_GDXG_HIS_AS"/>
</dbReference>
<dbReference type="GO" id="GO:0016787">
    <property type="term" value="F:hydrolase activity"/>
    <property type="evidence" value="ECO:0007669"/>
    <property type="project" value="InterPro"/>
</dbReference>
<dbReference type="InParanoid" id="A0A0D0E819"/>
<keyword evidence="2" id="KW-0732">Signal</keyword>
<dbReference type="OrthoDB" id="408631at2759"/>
<keyword evidence="5" id="KW-1185">Reference proteome</keyword>
<comment type="similarity">
    <text evidence="1">Belongs to the 'GDXG' lipolytic enzyme family.</text>
</comment>
<dbReference type="HOGENOM" id="CLU_006586_10_6_1"/>
<dbReference type="PROSITE" id="PS01173">
    <property type="entry name" value="LIPASE_GDXG_HIS"/>
    <property type="match status" value="1"/>
</dbReference>
<dbReference type="PANTHER" id="PTHR11559">
    <property type="entry name" value="CARBOXYLESTERASE"/>
    <property type="match status" value="1"/>
</dbReference>
<dbReference type="SUPFAM" id="SSF53474">
    <property type="entry name" value="alpha/beta-Hydrolases"/>
    <property type="match status" value="1"/>
</dbReference>
<dbReference type="InterPro" id="IPR002018">
    <property type="entry name" value="CarbesteraseB"/>
</dbReference>
<dbReference type="InterPro" id="IPR029058">
    <property type="entry name" value="AB_hydrolase_fold"/>
</dbReference>
<dbReference type="Pfam" id="PF00135">
    <property type="entry name" value="COesterase"/>
    <property type="match status" value="1"/>
</dbReference>
<protein>
    <recommendedName>
        <fullName evidence="3">Carboxylesterase type B domain-containing protein</fullName>
    </recommendedName>
</protein>
<feature type="chain" id="PRO_5002221103" description="Carboxylesterase type B domain-containing protein" evidence="2">
    <location>
        <begin position="25"/>
        <end position="553"/>
    </location>
</feature>
<name>A0A0D0E819_9AGAM</name>
<evidence type="ECO:0000259" key="3">
    <source>
        <dbReference type="Pfam" id="PF00135"/>
    </source>
</evidence>
<evidence type="ECO:0000313" key="5">
    <source>
        <dbReference type="Proteomes" id="UP000054538"/>
    </source>
</evidence>
<feature type="signal peptide" evidence="2">
    <location>
        <begin position="1"/>
        <end position="24"/>
    </location>
</feature>
<dbReference type="Gene3D" id="3.40.50.1820">
    <property type="entry name" value="alpha/beta hydrolase"/>
    <property type="match status" value="1"/>
</dbReference>
<dbReference type="Proteomes" id="UP000054538">
    <property type="component" value="Unassembled WGS sequence"/>
</dbReference>
<evidence type="ECO:0000256" key="2">
    <source>
        <dbReference type="SAM" id="SignalP"/>
    </source>
</evidence>
<accession>A0A0D0E819</accession>
<sequence>MPFITPQVLQVSVLLFSSVVCTSASPTTSVASPPTVALDNATFIGVASAGVNKFLGIPYAQPPIGGLRFQPTEPVSLYNGSYSATEYGPSCIQQAVDIPQSMYDAGDNVVKEVEQVYTAASPSSEDCLSINVITPSNIAPGSKLPVVVWFHGGSFQVGSSSAVDGSVIVQRSIVIDEPVIYVSMNYRLNAFGFLASLEVLDAEVGNLGLRDQREALQWVQKYIGAFGGDASKVTMWGQGAGAASASLQMLANNGSTDGLFRGAFLESGAPVPTGHVSHGQAFYDSIVLQAGCNSTTDTLACLRDVPLDALESAINCQPSIFGYPSIISAWLPRADDTFLMGPPQQLIQQDSVATIPFVIGNTDDEGTIFSFGNSNITTDDQLHAYLKTYWASNATDETVTNMTTLYPGDVTQGSPFDTGSKNALTPKYKQLAALQGDAMFHGPRRWLLSYRSGKQNMWSYLSKRSKQTPYLGSYQGSDLPNMFGPGDMTDRLIRFVANLDPNDITGVQWPKYTTESPNALVFLDGEPSQDIEQDNFREDAISFLMTYFRQHPI</sequence>
<proteinExistence type="inferred from homology"/>